<name>A0A8X6XCR0_9ARAC</name>
<feature type="compositionally biased region" description="Low complexity" evidence="1">
    <location>
        <begin position="127"/>
        <end position="140"/>
    </location>
</feature>
<proteinExistence type="predicted"/>
<accession>A0A8X6XCR0</accession>
<gene>
    <name evidence="2" type="ORF">TNIN_420681</name>
</gene>
<keyword evidence="3" id="KW-1185">Reference proteome</keyword>
<dbReference type="AlphaFoldDB" id="A0A8X6XCR0"/>
<evidence type="ECO:0000313" key="3">
    <source>
        <dbReference type="Proteomes" id="UP000886998"/>
    </source>
</evidence>
<comment type="caution">
    <text evidence="2">The sequence shown here is derived from an EMBL/GenBank/DDBJ whole genome shotgun (WGS) entry which is preliminary data.</text>
</comment>
<feature type="compositionally biased region" description="Basic and acidic residues" evidence="1">
    <location>
        <begin position="65"/>
        <end position="79"/>
    </location>
</feature>
<dbReference type="EMBL" id="BMAV01007409">
    <property type="protein sequence ID" value="GFY50322.1"/>
    <property type="molecule type" value="Genomic_DNA"/>
</dbReference>
<feature type="region of interest" description="Disordered" evidence="1">
    <location>
        <begin position="121"/>
        <end position="150"/>
    </location>
</feature>
<reference evidence="2" key="1">
    <citation type="submission" date="2020-08" db="EMBL/GenBank/DDBJ databases">
        <title>Multicomponent nature underlies the extraordinary mechanical properties of spider dragline silk.</title>
        <authorList>
            <person name="Kono N."/>
            <person name="Nakamura H."/>
            <person name="Mori M."/>
            <person name="Yoshida Y."/>
            <person name="Ohtoshi R."/>
            <person name="Malay A.D."/>
            <person name="Moran D.A.P."/>
            <person name="Tomita M."/>
            <person name="Numata K."/>
            <person name="Arakawa K."/>
        </authorList>
    </citation>
    <scope>NUCLEOTIDE SEQUENCE</scope>
</reference>
<feature type="compositionally biased region" description="Polar residues" evidence="1">
    <location>
        <begin position="93"/>
        <end position="105"/>
    </location>
</feature>
<feature type="region of interest" description="Disordered" evidence="1">
    <location>
        <begin position="32"/>
        <end position="108"/>
    </location>
</feature>
<feature type="compositionally biased region" description="Polar residues" evidence="1">
    <location>
        <begin position="33"/>
        <end position="42"/>
    </location>
</feature>
<organism evidence="2 3">
    <name type="scientific">Trichonephila inaurata madagascariensis</name>
    <dbReference type="NCBI Taxonomy" id="2747483"/>
    <lineage>
        <taxon>Eukaryota</taxon>
        <taxon>Metazoa</taxon>
        <taxon>Ecdysozoa</taxon>
        <taxon>Arthropoda</taxon>
        <taxon>Chelicerata</taxon>
        <taxon>Arachnida</taxon>
        <taxon>Araneae</taxon>
        <taxon>Araneomorphae</taxon>
        <taxon>Entelegynae</taxon>
        <taxon>Araneoidea</taxon>
        <taxon>Nephilidae</taxon>
        <taxon>Trichonephila</taxon>
        <taxon>Trichonephila inaurata</taxon>
    </lineage>
</organism>
<protein>
    <submittedName>
        <fullName evidence="2">Uncharacterized protein</fullName>
    </submittedName>
</protein>
<feature type="compositionally biased region" description="Polar residues" evidence="1">
    <location>
        <begin position="49"/>
        <end position="64"/>
    </location>
</feature>
<evidence type="ECO:0000256" key="1">
    <source>
        <dbReference type="SAM" id="MobiDB-lite"/>
    </source>
</evidence>
<sequence>MKKILRQLKLVPVKHLQALSVVMMKKSHKNSKKLCSNYNPISSDEEENFSVNEASTSQTFTRPISSDDEKISHKEQKFSDEEENSSATEASTCQTLTNPTSNEQNPIIPRSCYVVITNPISSDEENSSATEASTSQTFTSRISSDDEKNS</sequence>
<evidence type="ECO:0000313" key="2">
    <source>
        <dbReference type="EMBL" id="GFY50322.1"/>
    </source>
</evidence>
<dbReference type="Proteomes" id="UP000886998">
    <property type="component" value="Unassembled WGS sequence"/>
</dbReference>